<dbReference type="RefSeq" id="WP_207541600.1">
    <property type="nucleotide sequence ID" value="NZ_JAFNAA010000002.1"/>
</dbReference>
<dbReference type="EMBL" id="JAFNAA010000002">
    <property type="protein sequence ID" value="MBO1107214.1"/>
    <property type="molecule type" value="Genomic_DNA"/>
</dbReference>
<sequence>MPNAEHRATALVCIAPGSEELEAVTVLNLLARAGIRTTLASVDGDGALPVTCSRGTTLLADAALIDVADQPFDMIVLPGGLGGAEYFARSELLTEKVRQMHLEGRWVAAICATPVLFLQARGLFVDSNMTCYPSLLTDIPEEHRINKRVTVDPRFNLITSQGPATSIDFALKIIDTLCGKETAAQVAEELVLPPGIYNYAD</sequence>
<dbReference type="GO" id="GO:0005737">
    <property type="term" value="C:cytoplasm"/>
    <property type="evidence" value="ECO:0007669"/>
    <property type="project" value="UniProtKB-ARBA"/>
</dbReference>
<organism evidence="3 4">
    <name type="scientific">Plesiomonas shigelloides</name>
    <name type="common">Aeromonas shigelloides</name>
    <dbReference type="NCBI Taxonomy" id="703"/>
    <lineage>
        <taxon>Bacteria</taxon>
        <taxon>Pseudomonadati</taxon>
        <taxon>Pseudomonadota</taxon>
        <taxon>Gammaproteobacteria</taxon>
        <taxon>Enterobacterales</taxon>
        <taxon>Enterobacteriaceae</taxon>
        <taxon>Plesiomonas</taxon>
    </lineage>
</organism>
<dbReference type="SUPFAM" id="SSF52317">
    <property type="entry name" value="Class I glutamine amidotransferase-like"/>
    <property type="match status" value="1"/>
</dbReference>
<feature type="domain" description="DJ-1/PfpI" evidence="2">
    <location>
        <begin position="9"/>
        <end position="175"/>
    </location>
</feature>
<dbReference type="PANTHER" id="PTHR48094">
    <property type="entry name" value="PROTEIN/NUCLEIC ACID DEGLYCASE DJ-1-RELATED"/>
    <property type="match status" value="1"/>
</dbReference>
<dbReference type="InterPro" id="IPR002818">
    <property type="entry name" value="DJ-1/PfpI"/>
</dbReference>
<evidence type="ECO:0000313" key="3">
    <source>
        <dbReference type="EMBL" id="MBO1107214.1"/>
    </source>
</evidence>
<gene>
    <name evidence="3" type="primary">yajL</name>
    <name evidence="3" type="ORF">J2R62_03105</name>
</gene>
<dbReference type="Pfam" id="PF01965">
    <property type="entry name" value="DJ-1_PfpI"/>
    <property type="match status" value="1"/>
</dbReference>
<dbReference type="FunFam" id="3.40.50.880:FF:000015">
    <property type="entry name" value="Protein DJ-1 homolog C"/>
    <property type="match status" value="1"/>
</dbReference>
<protein>
    <submittedName>
        <fullName evidence="3">Protein deglycase YajL</fullName>
        <ecNumber evidence="3">3.5.1.124</ecNumber>
    </submittedName>
</protein>
<keyword evidence="3" id="KW-0378">Hydrolase</keyword>
<reference evidence="3" key="1">
    <citation type="submission" date="2021-03" db="EMBL/GenBank/DDBJ databases">
        <title>Plesiomonas shigelloides zfcc0051, isolated from zebrafish feces.</title>
        <authorList>
            <person name="Vanderhoek Z."/>
            <person name="Gaulke C."/>
        </authorList>
    </citation>
    <scope>NUCLEOTIDE SEQUENCE</scope>
    <source>
        <strain evidence="3">Zfcc0051</strain>
    </source>
</reference>
<evidence type="ECO:0000313" key="4">
    <source>
        <dbReference type="Proteomes" id="UP000664658"/>
    </source>
</evidence>
<dbReference type="InterPro" id="IPR006287">
    <property type="entry name" value="DJ-1"/>
</dbReference>
<evidence type="ECO:0000259" key="2">
    <source>
        <dbReference type="Pfam" id="PF01965"/>
    </source>
</evidence>
<dbReference type="CDD" id="cd03135">
    <property type="entry name" value="GATase1_DJ-1"/>
    <property type="match status" value="1"/>
</dbReference>
<dbReference type="Gene3D" id="3.40.50.880">
    <property type="match status" value="1"/>
</dbReference>
<dbReference type="PANTHER" id="PTHR48094:SF23">
    <property type="entry name" value="PROTEIN_NUCLEIC ACID DEGLYCASE 3"/>
    <property type="match status" value="1"/>
</dbReference>
<dbReference type="EC" id="3.5.1.124" evidence="3"/>
<accession>A0A8I2B0Y9</accession>
<name>A0A8I2B0Y9_PLESH</name>
<proteinExistence type="predicted"/>
<dbReference type="InterPro" id="IPR050325">
    <property type="entry name" value="Prot/Nucl_acid_deglycase"/>
</dbReference>
<keyword evidence="1" id="KW-0677">Repeat</keyword>
<dbReference type="NCBIfam" id="TIGR01383">
    <property type="entry name" value="not_thiJ"/>
    <property type="match status" value="1"/>
</dbReference>
<comment type="caution">
    <text evidence="3">The sequence shown here is derived from an EMBL/GenBank/DDBJ whole genome shotgun (WGS) entry which is preliminary data.</text>
</comment>
<evidence type="ECO:0000256" key="1">
    <source>
        <dbReference type="ARBA" id="ARBA00022737"/>
    </source>
</evidence>
<dbReference type="GO" id="GO:0036524">
    <property type="term" value="F:protein deglycase activity"/>
    <property type="evidence" value="ECO:0007669"/>
    <property type="project" value="UniProtKB-EC"/>
</dbReference>
<dbReference type="AlphaFoldDB" id="A0A8I2B0Y9"/>
<dbReference type="NCBIfam" id="NF008605">
    <property type="entry name" value="PRK11574.1"/>
    <property type="match status" value="1"/>
</dbReference>
<dbReference type="Proteomes" id="UP000664658">
    <property type="component" value="Unassembled WGS sequence"/>
</dbReference>
<dbReference type="InterPro" id="IPR029062">
    <property type="entry name" value="Class_I_gatase-like"/>
</dbReference>